<protein>
    <submittedName>
        <fullName evidence="1">Uncharacterized protein</fullName>
    </submittedName>
</protein>
<sequence length="120" mass="14163">MKVQTFKLLVIMEVRLLSEEEEWALGECKNGLSELDAHHMKDLWQKSRSKWASYGDDNTKYFHGIINVKNSRDRIHGVDVNGQWIQNPRINKREVRKVFKQRFTEDCSDRPPLYVPTSSN</sequence>
<proteinExistence type="predicted"/>
<organism evidence="1 2">
    <name type="scientific">Tagetes erecta</name>
    <name type="common">African marigold</name>
    <dbReference type="NCBI Taxonomy" id="13708"/>
    <lineage>
        <taxon>Eukaryota</taxon>
        <taxon>Viridiplantae</taxon>
        <taxon>Streptophyta</taxon>
        <taxon>Embryophyta</taxon>
        <taxon>Tracheophyta</taxon>
        <taxon>Spermatophyta</taxon>
        <taxon>Magnoliopsida</taxon>
        <taxon>eudicotyledons</taxon>
        <taxon>Gunneridae</taxon>
        <taxon>Pentapetalae</taxon>
        <taxon>asterids</taxon>
        <taxon>campanulids</taxon>
        <taxon>Asterales</taxon>
        <taxon>Asteraceae</taxon>
        <taxon>Asteroideae</taxon>
        <taxon>Heliantheae alliance</taxon>
        <taxon>Tageteae</taxon>
        <taxon>Tagetes</taxon>
    </lineage>
</organism>
<dbReference type="EMBL" id="JAUHHV010000006">
    <property type="protein sequence ID" value="KAK1420583.1"/>
    <property type="molecule type" value="Genomic_DNA"/>
</dbReference>
<reference evidence="1" key="1">
    <citation type="journal article" date="2023" name="bioRxiv">
        <title>Improved chromosome-level genome assembly for marigold (Tagetes erecta).</title>
        <authorList>
            <person name="Jiang F."/>
            <person name="Yuan L."/>
            <person name="Wang S."/>
            <person name="Wang H."/>
            <person name="Xu D."/>
            <person name="Wang A."/>
            <person name="Fan W."/>
        </authorList>
    </citation>
    <scope>NUCLEOTIDE SEQUENCE</scope>
    <source>
        <strain evidence="1">WSJ</strain>
        <tissue evidence="1">Leaf</tissue>
    </source>
</reference>
<evidence type="ECO:0000313" key="1">
    <source>
        <dbReference type="EMBL" id="KAK1420583.1"/>
    </source>
</evidence>
<evidence type="ECO:0000313" key="2">
    <source>
        <dbReference type="Proteomes" id="UP001229421"/>
    </source>
</evidence>
<dbReference type="AlphaFoldDB" id="A0AAD8KD96"/>
<accession>A0AAD8KD96</accession>
<dbReference type="Proteomes" id="UP001229421">
    <property type="component" value="Unassembled WGS sequence"/>
</dbReference>
<keyword evidence="2" id="KW-1185">Reference proteome</keyword>
<name>A0AAD8KD96_TARER</name>
<gene>
    <name evidence="1" type="ORF">QVD17_22294</name>
</gene>
<comment type="caution">
    <text evidence="1">The sequence shown here is derived from an EMBL/GenBank/DDBJ whole genome shotgun (WGS) entry which is preliminary data.</text>
</comment>